<dbReference type="GO" id="GO:0004322">
    <property type="term" value="F:ferroxidase activity"/>
    <property type="evidence" value="ECO:0007669"/>
    <property type="project" value="TreeGrafter"/>
</dbReference>
<evidence type="ECO:0000259" key="7">
    <source>
        <dbReference type="PROSITE" id="PS50905"/>
    </source>
</evidence>
<accession>A0A5B7WZ32</accession>
<evidence type="ECO:0000256" key="2">
    <source>
        <dbReference type="ARBA" id="ARBA00022723"/>
    </source>
</evidence>
<dbReference type="PROSITE" id="PS50905">
    <property type="entry name" value="FERRITIN_LIKE"/>
    <property type="match status" value="1"/>
</dbReference>
<evidence type="ECO:0000313" key="9">
    <source>
        <dbReference type="Proteomes" id="UP000307000"/>
    </source>
</evidence>
<dbReference type="GO" id="GO:0005829">
    <property type="term" value="C:cytosol"/>
    <property type="evidence" value="ECO:0007669"/>
    <property type="project" value="TreeGrafter"/>
</dbReference>
<feature type="binding site" evidence="5">
    <location>
        <position position="71"/>
    </location>
    <ligand>
        <name>Fe cation</name>
        <dbReference type="ChEBI" id="CHEBI:24875"/>
        <label>1</label>
    </ligand>
</feature>
<organism evidence="8 9">
    <name type="scientific">Glutamicibacter creatinolyticus</name>
    <dbReference type="NCBI Taxonomy" id="162496"/>
    <lineage>
        <taxon>Bacteria</taxon>
        <taxon>Bacillati</taxon>
        <taxon>Actinomycetota</taxon>
        <taxon>Actinomycetes</taxon>
        <taxon>Micrococcales</taxon>
        <taxon>Micrococcaceae</taxon>
        <taxon>Glutamicibacter</taxon>
    </lineage>
</organism>
<dbReference type="KEGG" id="gcr:GcLGCM259_2706"/>
<dbReference type="InterPro" id="IPR009078">
    <property type="entry name" value="Ferritin-like_SF"/>
</dbReference>
<dbReference type="InterPro" id="IPR008331">
    <property type="entry name" value="Ferritin_DPS_dom"/>
</dbReference>
<dbReference type="Proteomes" id="UP000307000">
    <property type="component" value="Chromosome"/>
</dbReference>
<keyword evidence="2 5" id="KW-0479">Metal-binding</keyword>
<keyword evidence="4 5" id="KW-0408">Iron</keyword>
<feature type="binding site" evidence="5">
    <location>
        <position position="35"/>
    </location>
    <ligand>
        <name>Fe cation</name>
        <dbReference type="ChEBI" id="CHEBI:24875"/>
        <label>1</label>
    </ligand>
</feature>
<dbReference type="PANTHER" id="PTHR11431">
    <property type="entry name" value="FERRITIN"/>
    <property type="match status" value="1"/>
</dbReference>
<dbReference type="InterPro" id="IPR009040">
    <property type="entry name" value="Ferritin-like_diiron"/>
</dbReference>
<evidence type="ECO:0000256" key="3">
    <source>
        <dbReference type="ARBA" id="ARBA00023002"/>
    </source>
</evidence>
<dbReference type="GO" id="GO:0008198">
    <property type="term" value="F:ferrous iron binding"/>
    <property type="evidence" value="ECO:0007669"/>
    <property type="project" value="TreeGrafter"/>
</dbReference>
<dbReference type="InterPro" id="IPR041719">
    <property type="entry name" value="Ferritin_prok"/>
</dbReference>
<dbReference type="CDD" id="cd01055">
    <property type="entry name" value="Nonheme_Ferritin"/>
    <property type="match status" value="1"/>
</dbReference>
<dbReference type="GO" id="GO:0006879">
    <property type="term" value="P:intracellular iron ion homeostasis"/>
    <property type="evidence" value="ECO:0007669"/>
    <property type="project" value="UniProtKB-KW"/>
</dbReference>
<evidence type="ECO:0000256" key="1">
    <source>
        <dbReference type="ARBA" id="ARBA00022434"/>
    </source>
</evidence>
<evidence type="ECO:0000313" key="8">
    <source>
        <dbReference type="EMBL" id="QCY48413.1"/>
    </source>
</evidence>
<evidence type="ECO:0000256" key="5">
    <source>
        <dbReference type="PIRSR" id="PIRSR601519-1"/>
    </source>
</evidence>
<dbReference type="EMBL" id="CP034412">
    <property type="protein sequence ID" value="QCY48413.1"/>
    <property type="molecule type" value="Genomic_DNA"/>
</dbReference>
<dbReference type="InterPro" id="IPR012347">
    <property type="entry name" value="Ferritin-like"/>
</dbReference>
<dbReference type="GO" id="GO:0006826">
    <property type="term" value="P:iron ion transport"/>
    <property type="evidence" value="ECO:0007669"/>
    <property type="project" value="InterPro"/>
</dbReference>
<proteinExistence type="predicted"/>
<reference evidence="8 9" key="1">
    <citation type="submission" date="2018-12" db="EMBL/GenBank/DDBJ databases">
        <title>Complete Genome Sequence of Glutamicibacter creatinolyticus strain LGCM259,isolated from an abscess of a 12-year-old mare in Italy.</title>
        <authorList>
            <person name="Santos R.G."/>
            <person name="Silva A.L."/>
            <person name="Seyffert N."/>
            <person name="Castro T.L.P."/>
            <person name="Attili A.R."/>
            <person name="Rifici C."/>
            <person name="Mazzullo G."/>
            <person name="Brenig B."/>
            <person name="Venanzi F."/>
            <person name="Azevedo V."/>
        </authorList>
    </citation>
    <scope>NUCLEOTIDE SEQUENCE [LARGE SCALE GENOMIC DNA]</scope>
    <source>
        <strain evidence="8 9">LGCM 259</strain>
    </source>
</reference>
<keyword evidence="3" id="KW-0560">Oxidoreductase</keyword>
<evidence type="ECO:0000256" key="6">
    <source>
        <dbReference type="RuleBase" id="RU361145"/>
    </source>
</evidence>
<dbReference type="GO" id="GO:0008199">
    <property type="term" value="F:ferric iron binding"/>
    <property type="evidence" value="ECO:0007669"/>
    <property type="project" value="InterPro"/>
</dbReference>
<dbReference type="SUPFAM" id="SSF47240">
    <property type="entry name" value="Ferritin-like"/>
    <property type="match status" value="1"/>
</dbReference>
<protein>
    <recommendedName>
        <fullName evidence="6">Ferritin</fullName>
    </recommendedName>
</protein>
<keyword evidence="1 6" id="KW-0409">Iron storage</keyword>
<dbReference type="AlphaFoldDB" id="A0A5B7WZ32"/>
<dbReference type="InterPro" id="IPR001519">
    <property type="entry name" value="Ferritin"/>
</dbReference>
<evidence type="ECO:0000256" key="4">
    <source>
        <dbReference type="ARBA" id="ARBA00023004"/>
    </source>
</evidence>
<name>A0A5B7WZ32_9MICC</name>
<keyword evidence="9" id="KW-1185">Reference proteome</keyword>
<feature type="domain" description="Ferritin-like diiron" evidence="7">
    <location>
        <begin position="18"/>
        <end position="163"/>
    </location>
</feature>
<feature type="binding site" evidence="5">
    <location>
        <position position="145"/>
    </location>
    <ligand>
        <name>Fe cation</name>
        <dbReference type="ChEBI" id="CHEBI:24875"/>
        <label>1</label>
    </ligand>
</feature>
<dbReference type="Pfam" id="PF00210">
    <property type="entry name" value="Ferritin"/>
    <property type="match status" value="1"/>
</dbReference>
<feature type="binding site" evidence="5">
    <location>
        <position position="68"/>
    </location>
    <ligand>
        <name>Fe cation</name>
        <dbReference type="ChEBI" id="CHEBI:24875"/>
        <label>1</label>
    </ligand>
</feature>
<sequence>MCLNFGDKRAECAYCKNMELTGKLAEAFNQQITLELTAATVYRQLAAEMEVLSFPGIANWFRAQSQEEIVHAEKFIMHMADRGAHPKIGEQPAPSLNVRSVEDAFAASLAHEQKVSAAIRELYRVAQNEADLDCLPLLHWFIDEQVEEEATVGEILDRVRLVGDDGSGLLRIEAELASRDSAE</sequence>
<gene>
    <name evidence="8" type="ORF">GcLGCM259_2706</name>
</gene>
<dbReference type="Gene3D" id="1.20.1260.10">
    <property type="match status" value="1"/>
</dbReference>
<dbReference type="PANTHER" id="PTHR11431:SF127">
    <property type="entry name" value="BACTERIAL NON-HEME FERRITIN"/>
    <property type="match status" value="1"/>
</dbReference>
<feature type="binding site" evidence="5">
    <location>
        <position position="112"/>
    </location>
    <ligand>
        <name>Fe cation</name>
        <dbReference type="ChEBI" id="CHEBI:24875"/>
        <label>1</label>
    </ligand>
</feature>